<keyword evidence="1" id="KW-1133">Transmembrane helix</keyword>
<protein>
    <submittedName>
        <fullName evidence="2">Uncharacterized protein</fullName>
    </submittedName>
</protein>
<dbReference type="EMBL" id="BAABJX010000020">
    <property type="protein sequence ID" value="GAA4828092.1"/>
    <property type="molecule type" value="Genomic_DNA"/>
</dbReference>
<feature type="transmembrane region" description="Helical" evidence="1">
    <location>
        <begin position="12"/>
        <end position="31"/>
    </location>
</feature>
<sequence length="119" mass="13813">MNGEDFFKSVQGKILGGFLALSALALVIYNFNRFHHNYDEFYQSEIDSMVTSKASTFAVNTGYEYYTESGHMIFMRDDIYLDEGDYVSKEANSWVISIRYSKSGIVMKKYDVREQSYVE</sequence>
<keyword evidence="1" id="KW-0472">Membrane</keyword>
<keyword evidence="3" id="KW-1185">Reference proteome</keyword>
<name>A0ABP9D462_9BACT</name>
<comment type="caution">
    <text evidence="2">The sequence shown here is derived from an EMBL/GenBank/DDBJ whole genome shotgun (WGS) entry which is preliminary data.</text>
</comment>
<dbReference type="Proteomes" id="UP001500298">
    <property type="component" value="Unassembled WGS sequence"/>
</dbReference>
<reference evidence="3" key="1">
    <citation type="journal article" date="2019" name="Int. J. Syst. Evol. Microbiol.">
        <title>The Global Catalogue of Microorganisms (GCM) 10K type strain sequencing project: providing services to taxonomists for standard genome sequencing and annotation.</title>
        <authorList>
            <consortium name="The Broad Institute Genomics Platform"/>
            <consortium name="The Broad Institute Genome Sequencing Center for Infectious Disease"/>
            <person name="Wu L."/>
            <person name="Ma J."/>
        </authorList>
    </citation>
    <scope>NUCLEOTIDE SEQUENCE [LARGE SCALE GENOMIC DNA]</scope>
    <source>
        <strain evidence="3">JCM 18326</strain>
    </source>
</reference>
<evidence type="ECO:0000256" key="1">
    <source>
        <dbReference type="SAM" id="Phobius"/>
    </source>
</evidence>
<evidence type="ECO:0000313" key="2">
    <source>
        <dbReference type="EMBL" id="GAA4828092.1"/>
    </source>
</evidence>
<evidence type="ECO:0000313" key="3">
    <source>
        <dbReference type="Proteomes" id="UP001500298"/>
    </source>
</evidence>
<keyword evidence="1" id="KW-0812">Transmembrane</keyword>
<dbReference type="RefSeq" id="WP_345369948.1">
    <property type="nucleotide sequence ID" value="NZ_BAABJX010000020.1"/>
</dbReference>
<accession>A0ABP9D462</accession>
<gene>
    <name evidence="2" type="ORF">GCM10023331_11310</name>
</gene>
<proteinExistence type="predicted"/>
<organism evidence="2 3">
    <name type="scientific">Algivirga pacifica</name>
    <dbReference type="NCBI Taxonomy" id="1162670"/>
    <lineage>
        <taxon>Bacteria</taxon>
        <taxon>Pseudomonadati</taxon>
        <taxon>Bacteroidota</taxon>
        <taxon>Cytophagia</taxon>
        <taxon>Cytophagales</taxon>
        <taxon>Flammeovirgaceae</taxon>
        <taxon>Algivirga</taxon>
    </lineage>
</organism>